<evidence type="ECO:0000313" key="2">
    <source>
        <dbReference type="Proteomes" id="UP000321461"/>
    </source>
</evidence>
<organism evidence="1 2">
    <name type="scientific">Escherichia coli</name>
    <dbReference type="NCBI Taxonomy" id="562"/>
    <lineage>
        <taxon>Bacteria</taxon>
        <taxon>Pseudomonadati</taxon>
        <taxon>Pseudomonadota</taxon>
        <taxon>Gammaproteobacteria</taxon>
        <taxon>Enterobacterales</taxon>
        <taxon>Enterobacteriaceae</taxon>
        <taxon>Escherichia</taxon>
    </lineage>
</organism>
<keyword evidence="1" id="KW-0808">Transferase</keyword>
<accession>A0A5C9A7X6</accession>
<dbReference type="GO" id="GO:0032259">
    <property type="term" value="P:methylation"/>
    <property type="evidence" value="ECO:0007669"/>
    <property type="project" value="UniProtKB-KW"/>
</dbReference>
<gene>
    <name evidence="1" type="ORF">FWK02_35290</name>
</gene>
<name>A0A5C9A7X6_ECOLX</name>
<protein>
    <submittedName>
        <fullName evidence="1">DNA oxidative demethylase AlkB</fullName>
    </submittedName>
</protein>
<comment type="caution">
    <text evidence="1">The sequence shown here is derived from an EMBL/GenBank/DDBJ whole genome shotgun (WGS) entry which is preliminary data.</text>
</comment>
<sequence length="54" mass="5932">MLDLFADGEPWQEPLAAGAVILRRFAFNAAEQLIRDINDVASQSPFRQMVTPGG</sequence>
<keyword evidence="1" id="KW-0489">Methyltransferase</keyword>
<dbReference type="GO" id="GO:0008168">
    <property type="term" value="F:methyltransferase activity"/>
    <property type="evidence" value="ECO:0007669"/>
    <property type="project" value="UniProtKB-KW"/>
</dbReference>
<dbReference type="AlphaFoldDB" id="A0A5C9A7X6"/>
<reference evidence="1 2" key="1">
    <citation type="submission" date="2019-08" db="EMBL/GenBank/DDBJ databases">
        <title>Whole genome analysis of cultivated E. coli strains isolated from CD patients and healthy donors.</title>
        <authorList>
            <person name="Siniagina M.N."/>
            <person name="Markelova M.I."/>
            <person name="Laikov A.V."/>
            <person name="Boulygina E.A."/>
            <person name="Khusnutdinova D.R."/>
            <person name="Kharchenko A."/>
            <person name="Grigoryeva T.V."/>
        </authorList>
    </citation>
    <scope>NUCLEOTIDE SEQUENCE [LARGE SCALE GENOMIC DNA]</scope>
    <source>
        <strain evidence="1 2">3_77_5</strain>
    </source>
</reference>
<evidence type="ECO:0000313" key="1">
    <source>
        <dbReference type="EMBL" id="TXS97045.1"/>
    </source>
</evidence>
<feature type="non-terminal residue" evidence="1">
    <location>
        <position position="54"/>
    </location>
</feature>
<proteinExistence type="predicted"/>
<dbReference type="EMBL" id="VSBS01002361">
    <property type="protein sequence ID" value="TXS97045.1"/>
    <property type="molecule type" value="Genomic_DNA"/>
</dbReference>
<dbReference type="Proteomes" id="UP000321461">
    <property type="component" value="Unassembled WGS sequence"/>
</dbReference>